<dbReference type="Proteomes" id="UP001630127">
    <property type="component" value="Unassembled WGS sequence"/>
</dbReference>
<dbReference type="Pfam" id="PF04818">
    <property type="entry name" value="CID"/>
    <property type="match status" value="1"/>
</dbReference>
<dbReference type="EMBL" id="JBJUIK010000006">
    <property type="protein sequence ID" value="KAL3526202.1"/>
    <property type="molecule type" value="Genomic_DNA"/>
</dbReference>
<comment type="caution">
    <text evidence="4">The sequence shown here is derived from an EMBL/GenBank/DDBJ whole genome shotgun (WGS) entry which is preliminary data.</text>
</comment>
<evidence type="ECO:0000313" key="5">
    <source>
        <dbReference type="Proteomes" id="UP001630127"/>
    </source>
</evidence>
<dbReference type="PANTHER" id="PTHR12460:SF23">
    <property type="entry name" value="ACTIN CYTOSKELETON-REGULATORY COMPLEX PROTEIN PAN1"/>
    <property type="match status" value="1"/>
</dbReference>
<evidence type="ECO:0000313" key="4">
    <source>
        <dbReference type="EMBL" id="KAL3526202.1"/>
    </source>
</evidence>
<dbReference type="InterPro" id="IPR008942">
    <property type="entry name" value="ENTH_VHS"/>
</dbReference>
<feature type="domain" description="CID" evidence="3">
    <location>
        <begin position="2"/>
        <end position="134"/>
    </location>
</feature>
<accession>A0ABD3A6V5</accession>
<evidence type="ECO:0000256" key="1">
    <source>
        <dbReference type="ARBA" id="ARBA00022664"/>
    </source>
</evidence>
<dbReference type="FunFam" id="1.25.40.90:FF:000018">
    <property type="entry name" value="ENTH/VHS family protein isoform 1"/>
    <property type="match status" value="1"/>
</dbReference>
<feature type="compositionally biased region" description="Pro residues" evidence="2">
    <location>
        <begin position="416"/>
        <end position="437"/>
    </location>
</feature>
<name>A0ABD3A6V5_9GENT</name>
<dbReference type="GO" id="GO:0006397">
    <property type="term" value="P:mRNA processing"/>
    <property type="evidence" value="ECO:0007669"/>
    <property type="project" value="UniProtKB-KW"/>
</dbReference>
<keyword evidence="1" id="KW-0507">mRNA processing</keyword>
<reference evidence="4 5" key="1">
    <citation type="submission" date="2024-11" db="EMBL/GenBank/DDBJ databases">
        <title>A near-complete genome assembly of Cinchona calisaya.</title>
        <authorList>
            <person name="Lian D.C."/>
            <person name="Zhao X.W."/>
            <person name="Wei L."/>
        </authorList>
    </citation>
    <scope>NUCLEOTIDE SEQUENCE [LARGE SCALE GENOMIC DNA]</scope>
    <source>
        <tissue evidence="4">Nenye</tissue>
    </source>
</reference>
<feature type="compositionally biased region" description="Polar residues" evidence="2">
    <location>
        <begin position="387"/>
        <end position="402"/>
    </location>
</feature>
<dbReference type="InterPro" id="IPR006569">
    <property type="entry name" value="CID_dom"/>
</dbReference>
<feature type="region of interest" description="Disordered" evidence="2">
    <location>
        <begin position="282"/>
        <end position="309"/>
    </location>
</feature>
<dbReference type="AlphaFoldDB" id="A0ABD3A6V5"/>
<evidence type="ECO:0000256" key="2">
    <source>
        <dbReference type="SAM" id="MobiDB-lite"/>
    </source>
</evidence>
<dbReference type="GO" id="GO:0005634">
    <property type="term" value="C:nucleus"/>
    <property type="evidence" value="ECO:0007669"/>
    <property type="project" value="UniProtKB-ARBA"/>
</dbReference>
<dbReference type="SUPFAM" id="SSF48464">
    <property type="entry name" value="ENTH/VHS domain"/>
    <property type="match status" value="1"/>
</dbReference>
<dbReference type="PANTHER" id="PTHR12460">
    <property type="entry name" value="CYCLIN-DEPENDENT KINASE INHIBITOR-RELATED PROTEIN"/>
    <property type="match status" value="1"/>
</dbReference>
<dbReference type="SMART" id="SM00582">
    <property type="entry name" value="RPR"/>
    <property type="match status" value="1"/>
</dbReference>
<protein>
    <recommendedName>
        <fullName evidence="3">CID domain-containing protein</fullName>
    </recommendedName>
</protein>
<evidence type="ECO:0000259" key="3">
    <source>
        <dbReference type="PROSITE" id="PS51391"/>
    </source>
</evidence>
<organism evidence="4 5">
    <name type="scientific">Cinchona calisaya</name>
    <dbReference type="NCBI Taxonomy" id="153742"/>
    <lineage>
        <taxon>Eukaryota</taxon>
        <taxon>Viridiplantae</taxon>
        <taxon>Streptophyta</taxon>
        <taxon>Embryophyta</taxon>
        <taxon>Tracheophyta</taxon>
        <taxon>Spermatophyta</taxon>
        <taxon>Magnoliopsida</taxon>
        <taxon>eudicotyledons</taxon>
        <taxon>Gunneridae</taxon>
        <taxon>Pentapetalae</taxon>
        <taxon>asterids</taxon>
        <taxon>lamiids</taxon>
        <taxon>Gentianales</taxon>
        <taxon>Rubiaceae</taxon>
        <taxon>Cinchonoideae</taxon>
        <taxon>Cinchoneae</taxon>
        <taxon>Cinchona</taxon>
    </lineage>
</organism>
<proteinExistence type="predicted"/>
<dbReference type="PROSITE" id="PS51391">
    <property type="entry name" value="CID"/>
    <property type="match status" value="1"/>
</dbReference>
<feature type="compositionally biased region" description="Basic and acidic residues" evidence="2">
    <location>
        <begin position="377"/>
        <end position="386"/>
    </location>
</feature>
<feature type="region of interest" description="Disordered" evidence="2">
    <location>
        <begin position="372"/>
        <end position="437"/>
    </location>
</feature>
<keyword evidence="5" id="KW-1185">Reference proteome</keyword>
<gene>
    <name evidence="4" type="ORF">ACH5RR_014574</name>
</gene>
<sequence length="512" mass="56221">MSSTFNPQILVEKLAKLNISQQSIETLSHWCIFHMNKAKQVVETWDRQFHCSLREQRLAYLYLANDILQNSRRKGSEFVGEFWKVLPEALRDVIESGDESGRNAAVRLVSIWEDRKVFGSRGQILKEEFVGRQVDNGNRNGKQTGLKLRHAAGNAVDRIVSSYQLICSSQLDEDSVVNKCMDAINSIQKVDKEIGGDSRSGPLDRSGIVDELKGQEAILRDCIEQLASIESSRANLVTYLREALQEQEYKLDQVRDQLQAAHVHSEQAGSICRQLLSCDNNEQPRAEQDRKENHLSKGPHDFVSGSKDQSAPVMYTRQVSFAETSSHMEDTKSAAAAVAAKLTASSSSAQMLTFVLSSLASEGVIGNPIKESSCDFPSEKRPKLENNHPSYVPSQNPETFQPNIPVVSQDGTSNEQPPPPSSPPPLPPLPPMQPYPVPQYMSSAGAVSSGAFGYGVIQQQPGVALPGYSPAFLVNGVAPFTAPPANTYQSYPTEGGFYSQPSSLPMAPVTRQ</sequence>
<feature type="compositionally biased region" description="Basic and acidic residues" evidence="2">
    <location>
        <begin position="282"/>
        <end position="300"/>
    </location>
</feature>
<dbReference type="Gene3D" id="1.25.40.90">
    <property type="match status" value="1"/>
</dbReference>
<dbReference type="CDD" id="cd16981">
    <property type="entry name" value="CID_RPRD_like"/>
    <property type="match status" value="1"/>
</dbReference>